<feature type="transmembrane region" description="Helical" evidence="6">
    <location>
        <begin position="161"/>
        <end position="184"/>
    </location>
</feature>
<evidence type="ECO:0000256" key="5">
    <source>
        <dbReference type="SAM" id="MobiDB-lite"/>
    </source>
</evidence>
<dbReference type="OrthoDB" id="3362246at2759"/>
<sequence length="295" mass="30530">MNQSHGIDGEVIVQSLSPLVQCSPANATWTGGLPPFEVRAYALFSDAPRVVARTNESHAEWTCDYPAGTNVAITIWDKRNESIYYGYVPDNVVGNGTSDCLVSNATATHAIDDLKPTSSSSRSASSSATSSATSSSAVSPPSGSASASAAVAKSESSNTGAIAGGVVGGVVGALLLLGLLFWLFKRRRRQPEETEKFEIEEDTEPTPITPFAQPPAQDGPPTDPALAKMREAGYSAGASAGLSLPPTTPSTIPAPPPSIPLSPISPSQPAYPAHAEDAGPAQPDQLPPMYGNWKS</sequence>
<evidence type="ECO:0000313" key="7">
    <source>
        <dbReference type="EMBL" id="EJT51408.1"/>
    </source>
</evidence>
<organism evidence="7 8">
    <name type="scientific">Trichosporon asahii var. asahii (strain ATCC 90039 / CBS 2479 / JCM 2466 / KCTC 7840 / NBRC 103889/ NCYC 2677 / UAMH 7654)</name>
    <name type="common">Yeast</name>
    <dbReference type="NCBI Taxonomy" id="1186058"/>
    <lineage>
        <taxon>Eukaryota</taxon>
        <taxon>Fungi</taxon>
        <taxon>Dikarya</taxon>
        <taxon>Basidiomycota</taxon>
        <taxon>Agaricomycotina</taxon>
        <taxon>Tremellomycetes</taxon>
        <taxon>Trichosporonales</taxon>
        <taxon>Trichosporonaceae</taxon>
        <taxon>Trichosporon</taxon>
    </lineage>
</organism>
<proteinExistence type="predicted"/>
<name>J5R9I1_TRIAS</name>
<evidence type="ECO:0000256" key="2">
    <source>
        <dbReference type="ARBA" id="ARBA00022692"/>
    </source>
</evidence>
<dbReference type="Gene3D" id="1.20.5.510">
    <property type="entry name" value="Single helix bin"/>
    <property type="match status" value="1"/>
</dbReference>
<evidence type="ECO:0000256" key="3">
    <source>
        <dbReference type="ARBA" id="ARBA00022989"/>
    </source>
</evidence>
<evidence type="ECO:0000313" key="8">
    <source>
        <dbReference type="Proteomes" id="UP000002748"/>
    </source>
</evidence>
<protein>
    <submittedName>
        <fullName evidence="7">Uncharacterized protein</fullName>
    </submittedName>
</protein>
<feature type="compositionally biased region" description="Low complexity" evidence="5">
    <location>
        <begin position="232"/>
        <end position="245"/>
    </location>
</feature>
<keyword evidence="2 6" id="KW-0812">Transmembrane</keyword>
<feature type="region of interest" description="Disordered" evidence="5">
    <location>
        <begin position="191"/>
        <end position="295"/>
    </location>
</feature>
<feature type="compositionally biased region" description="Pro residues" evidence="5">
    <location>
        <begin position="246"/>
        <end position="260"/>
    </location>
</feature>
<reference evidence="7 8" key="1">
    <citation type="journal article" date="2012" name="Eukaryot. Cell">
        <title>Draft genome sequence of CBS 2479, the standard type strain of Trichosporon asahii.</title>
        <authorList>
            <person name="Yang R.Y."/>
            <person name="Li H.T."/>
            <person name="Zhu H."/>
            <person name="Zhou G.P."/>
            <person name="Wang M."/>
            <person name="Wang L."/>
        </authorList>
    </citation>
    <scope>NUCLEOTIDE SEQUENCE [LARGE SCALE GENOMIC DNA]</scope>
    <source>
        <strain evidence="8">ATCC 90039 / CBS 2479 / JCM 2466 / KCTC 7840 / NCYC 2677 / UAMH 7654</strain>
    </source>
</reference>
<dbReference type="KEGG" id="tasa:A1Q1_07380"/>
<feature type="compositionally biased region" description="Low complexity" evidence="5">
    <location>
        <begin position="118"/>
        <end position="146"/>
    </location>
</feature>
<evidence type="ECO:0000256" key="6">
    <source>
        <dbReference type="SAM" id="Phobius"/>
    </source>
</evidence>
<gene>
    <name evidence="7" type="ORF">A1Q1_07380</name>
</gene>
<evidence type="ECO:0000256" key="4">
    <source>
        <dbReference type="ARBA" id="ARBA00023136"/>
    </source>
</evidence>
<feature type="region of interest" description="Disordered" evidence="5">
    <location>
        <begin position="113"/>
        <end position="146"/>
    </location>
</feature>
<accession>J5R9I1</accession>
<comment type="caution">
    <text evidence="7">The sequence shown here is derived from an EMBL/GenBank/DDBJ whole genome shotgun (WGS) entry which is preliminary data.</text>
</comment>
<dbReference type="GeneID" id="25990892"/>
<evidence type="ECO:0000256" key="1">
    <source>
        <dbReference type="ARBA" id="ARBA00004167"/>
    </source>
</evidence>
<dbReference type="AlphaFoldDB" id="J5R9I1"/>
<dbReference type="EMBL" id="ALBS01000057">
    <property type="protein sequence ID" value="EJT51408.1"/>
    <property type="molecule type" value="Genomic_DNA"/>
</dbReference>
<comment type="subcellular location">
    <subcellularLocation>
        <location evidence="1">Membrane</location>
        <topology evidence="1">Single-pass membrane protein</topology>
    </subcellularLocation>
</comment>
<keyword evidence="3 6" id="KW-1133">Transmembrane helix</keyword>
<dbReference type="GO" id="GO:0016020">
    <property type="term" value="C:membrane"/>
    <property type="evidence" value="ECO:0007669"/>
    <property type="project" value="UniProtKB-SubCell"/>
</dbReference>
<dbReference type="PANTHER" id="PTHR15549">
    <property type="entry name" value="PAIRED IMMUNOGLOBULIN-LIKE TYPE 2 RECEPTOR"/>
    <property type="match status" value="1"/>
</dbReference>
<dbReference type="Proteomes" id="UP000002748">
    <property type="component" value="Unassembled WGS sequence"/>
</dbReference>
<dbReference type="NCBIfam" id="TIGR01167">
    <property type="entry name" value="LPXTG_anchor"/>
    <property type="match status" value="1"/>
</dbReference>
<dbReference type="InterPro" id="IPR051694">
    <property type="entry name" value="Immunoregulatory_rcpt-like"/>
</dbReference>
<keyword evidence="4 6" id="KW-0472">Membrane</keyword>
<dbReference type="HOGENOM" id="CLU_073668_0_0_1"/>
<dbReference type="RefSeq" id="XP_014183091.1">
    <property type="nucleotide sequence ID" value="XM_014327616.1"/>
</dbReference>
<dbReference type="GO" id="GO:0071944">
    <property type="term" value="C:cell periphery"/>
    <property type="evidence" value="ECO:0007669"/>
    <property type="project" value="UniProtKB-ARBA"/>
</dbReference>
<feature type="compositionally biased region" description="Low complexity" evidence="5">
    <location>
        <begin position="261"/>
        <end position="270"/>
    </location>
</feature>
<dbReference type="VEuPathDB" id="FungiDB:A1Q1_07380"/>